<organism evidence="2 3">
    <name type="scientific">Litorimonas cladophorae</name>
    <dbReference type="NCBI Taxonomy" id="1220491"/>
    <lineage>
        <taxon>Bacteria</taxon>
        <taxon>Pseudomonadati</taxon>
        <taxon>Pseudomonadota</taxon>
        <taxon>Alphaproteobacteria</taxon>
        <taxon>Maricaulales</taxon>
        <taxon>Robiginitomaculaceae</taxon>
    </lineage>
</organism>
<feature type="domain" description="DUF2341" evidence="1">
    <location>
        <begin position="59"/>
        <end position="123"/>
    </location>
</feature>
<keyword evidence="3" id="KW-1185">Reference proteome</keyword>
<dbReference type="RefSeq" id="WP_189587072.1">
    <property type="nucleotide sequence ID" value="NZ_BMYV01000003.1"/>
</dbReference>
<evidence type="ECO:0000259" key="1">
    <source>
        <dbReference type="Pfam" id="PF10102"/>
    </source>
</evidence>
<dbReference type="NCBIfam" id="NF038118">
    <property type="entry name" value="PEP_CTERM_CCXG"/>
    <property type="match status" value="1"/>
</dbReference>
<reference evidence="2 3" key="1">
    <citation type="journal article" date="2014" name="Int. J. Syst. Evol. Microbiol.">
        <title>Complete genome sequence of Corynebacterium casei LMG S-19264T (=DSM 44701T), isolated from a smear-ripened cheese.</title>
        <authorList>
            <consortium name="US DOE Joint Genome Institute (JGI-PGF)"/>
            <person name="Walter F."/>
            <person name="Albersmeier A."/>
            <person name="Kalinowski J."/>
            <person name="Ruckert C."/>
        </authorList>
    </citation>
    <scope>NUCLEOTIDE SEQUENCE [LARGE SCALE GENOMIC DNA]</scope>
    <source>
        <strain evidence="2 3">KCTC 23968</strain>
    </source>
</reference>
<evidence type="ECO:0000313" key="2">
    <source>
        <dbReference type="EMBL" id="GGX75364.1"/>
    </source>
</evidence>
<dbReference type="InterPro" id="IPR018765">
    <property type="entry name" value="DUF2341"/>
</dbReference>
<sequence>MTLSFQAQLAYAEWPEQSCSFRHRIPVTITAGAAGHADEIRIDLTSADIPASYNFSLAGNDARVFLGDDLTPVNFVVAGWDSVARTASFYVRLPTLPPGTSETLYIYLGDESLPSGNNAGAVFPDVGVRLRSRVSTADPISPADGLAQFSAATVDVDDSVRTTISGLNNRALGGTNGNYGWCVSAVLNVTSATEGTWGFRYGGDFGRGGHLYVRGVELEEQWNDDLWWANNYGNTAETLEGDIFLPEGWHRYEALGFEGCCDGPTGFQARAPGGPWQDLSSSNFSLRASRCIATTVSVAKASAESCSTELGATKSLVMDASSPTPYFIPGAIARYDLEITNPGQKVDAGTIALTDVFPPNMSLMTTGTRVFQFDDGAVPSGLGFTYGGPTDTGDNVSFSIDGTDFTYVPSTPFDGDVTHVRFTPSGEFNPNDSGDQPSFSIRILGRLD</sequence>
<accession>A0A918KV04</accession>
<dbReference type="AlphaFoldDB" id="A0A918KV04"/>
<dbReference type="Proteomes" id="UP000600865">
    <property type="component" value="Unassembled WGS sequence"/>
</dbReference>
<dbReference type="Pfam" id="PF10102">
    <property type="entry name" value="DUF2341"/>
    <property type="match status" value="1"/>
</dbReference>
<proteinExistence type="predicted"/>
<protein>
    <recommendedName>
        <fullName evidence="1">DUF2341 domain-containing protein</fullName>
    </recommendedName>
</protein>
<name>A0A918KV04_9PROT</name>
<dbReference type="EMBL" id="BMYV01000003">
    <property type="protein sequence ID" value="GGX75364.1"/>
    <property type="molecule type" value="Genomic_DNA"/>
</dbReference>
<evidence type="ECO:0000313" key="3">
    <source>
        <dbReference type="Proteomes" id="UP000600865"/>
    </source>
</evidence>
<comment type="caution">
    <text evidence="2">The sequence shown here is derived from an EMBL/GenBank/DDBJ whole genome shotgun (WGS) entry which is preliminary data.</text>
</comment>
<gene>
    <name evidence="2" type="ORF">GCM10011309_26980</name>
</gene>